<feature type="signal peptide" evidence="2">
    <location>
        <begin position="1"/>
        <end position="20"/>
    </location>
</feature>
<dbReference type="RefSeq" id="WP_051986250.1">
    <property type="nucleotide sequence ID" value="NZ_JPER01000009.1"/>
</dbReference>
<proteinExistence type="inferred from homology"/>
<dbReference type="GO" id="GO:0009306">
    <property type="term" value="P:protein secretion"/>
    <property type="evidence" value="ECO:0007669"/>
    <property type="project" value="InterPro"/>
</dbReference>
<dbReference type="Pfam" id="PF13629">
    <property type="entry name" value="T2SS-T3SS_pil_N"/>
    <property type="match status" value="1"/>
</dbReference>
<keyword evidence="2" id="KW-0732">Signal</keyword>
<comment type="similarity">
    <text evidence="1">Belongs to the bacterial secretin family.</text>
</comment>
<evidence type="ECO:0000313" key="6">
    <source>
        <dbReference type="Proteomes" id="UP000054363"/>
    </source>
</evidence>
<dbReference type="PANTHER" id="PTHR30332">
    <property type="entry name" value="PROBABLE GENERAL SECRETION PATHWAY PROTEIN D"/>
    <property type="match status" value="1"/>
</dbReference>
<name>A0A094ISJ5_9GAMM</name>
<dbReference type="InterPro" id="IPR032789">
    <property type="entry name" value="T2SS-T3SS_pil_N"/>
</dbReference>
<dbReference type="GO" id="GO:0015627">
    <property type="term" value="C:type II protein secretion system complex"/>
    <property type="evidence" value="ECO:0007669"/>
    <property type="project" value="TreeGrafter"/>
</dbReference>
<evidence type="ECO:0000256" key="2">
    <source>
        <dbReference type="SAM" id="SignalP"/>
    </source>
</evidence>
<evidence type="ECO:0000313" key="5">
    <source>
        <dbReference type="EMBL" id="KFZ30117.1"/>
    </source>
</evidence>
<accession>A0A094ISJ5</accession>
<dbReference type="Pfam" id="PF00263">
    <property type="entry name" value="Secretin"/>
    <property type="match status" value="1"/>
</dbReference>
<dbReference type="STRING" id="435908.IDSA_11745"/>
<evidence type="ECO:0000259" key="4">
    <source>
        <dbReference type="Pfam" id="PF13629"/>
    </source>
</evidence>
<evidence type="ECO:0000259" key="3">
    <source>
        <dbReference type="Pfam" id="PF00263"/>
    </source>
</evidence>
<dbReference type="EMBL" id="JPER01000009">
    <property type="protein sequence ID" value="KFZ30117.1"/>
    <property type="molecule type" value="Genomic_DNA"/>
</dbReference>
<dbReference type="InterPro" id="IPR004846">
    <property type="entry name" value="T2SS/T3SS_dom"/>
</dbReference>
<organism evidence="5 6">
    <name type="scientific">Pseudidiomarina salinarum</name>
    <dbReference type="NCBI Taxonomy" id="435908"/>
    <lineage>
        <taxon>Bacteria</taxon>
        <taxon>Pseudomonadati</taxon>
        <taxon>Pseudomonadota</taxon>
        <taxon>Gammaproteobacteria</taxon>
        <taxon>Alteromonadales</taxon>
        <taxon>Idiomarinaceae</taxon>
        <taxon>Pseudidiomarina</taxon>
    </lineage>
</organism>
<protein>
    <submittedName>
        <fullName evidence="5">Uncharacterized protein</fullName>
    </submittedName>
</protein>
<feature type="domain" description="Pilus formation protein N-terminal" evidence="4">
    <location>
        <begin position="23"/>
        <end position="88"/>
    </location>
</feature>
<gene>
    <name evidence="5" type="ORF">IDSA_11745</name>
</gene>
<reference evidence="5 6" key="1">
    <citation type="submission" date="2014-06" db="EMBL/GenBank/DDBJ databases">
        <title>The draft genome sequence of Idiomarina salinarum ISL-52.</title>
        <authorList>
            <person name="Du J."/>
            <person name="Shao Z."/>
        </authorList>
    </citation>
    <scope>NUCLEOTIDE SEQUENCE [LARGE SCALE GENOMIC DNA]</scope>
    <source>
        <strain evidence="5 6">ISL-52</strain>
    </source>
</reference>
<dbReference type="AlphaFoldDB" id="A0A094ISJ5"/>
<dbReference type="PANTHER" id="PTHR30332:SF17">
    <property type="entry name" value="TYPE IV PILIATION SYSTEM PROTEIN DR_0774-RELATED"/>
    <property type="match status" value="1"/>
</dbReference>
<dbReference type="Proteomes" id="UP000054363">
    <property type="component" value="Unassembled WGS sequence"/>
</dbReference>
<evidence type="ECO:0000256" key="1">
    <source>
        <dbReference type="RuleBase" id="RU004003"/>
    </source>
</evidence>
<feature type="domain" description="Type II/III secretion system secretin-like" evidence="3">
    <location>
        <begin position="209"/>
        <end position="363"/>
    </location>
</feature>
<sequence length="402" mass="44316">MRFTSTLLLFLITAVARAEATDSHTLVTGDTQVLRLESVVDVVVGNPEVIDVRLIEPNHLAISALREGQSKLVLITDQGEQVSREVRVRNQPDVELELTMAALQQRMPALQVIAEQGFYLLQGEASSRYRDELQSLTQRFPRVLLQVNFTETYDSPMIELEVRIAEIKRQQTRHLGVRWPQQIGGPLFSSEAASAVSFPVDVATTIELLERDGHARLLAQPTLAAHSGGSAEFLVGGEFPVPQVLAQGLQDVSFRDYGIALTMAPHLLPNNQIKTELTAEISSIDPATSVNGIPGILTRRVSSMISVMAGESIVLSGLINHEQSWQADQFPVLHQLPILGQLFSSSQFREAETELVVIVTPTLASMTKKKRNLQHQASEWRDEFRYAVGCVGLVDDVALGEQ</sequence>
<dbReference type="OrthoDB" id="9775455at2"/>
<keyword evidence="6" id="KW-1185">Reference proteome</keyword>
<comment type="caution">
    <text evidence="5">The sequence shown here is derived from an EMBL/GenBank/DDBJ whole genome shotgun (WGS) entry which is preliminary data.</text>
</comment>
<feature type="chain" id="PRO_5001905482" evidence="2">
    <location>
        <begin position="21"/>
        <end position="402"/>
    </location>
</feature>
<dbReference type="InterPro" id="IPR050810">
    <property type="entry name" value="Bact_Secretion_Sys_Channel"/>
</dbReference>
<dbReference type="eggNOG" id="COG4964">
    <property type="taxonomic scope" value="Bacteria"/>
</dbReference>